<protein>
    <submittedName>
        <fullName evidence="2">Uncharacterized protein</fullName>
    </submittedName>
</protein>
<evidence type="ECO:0000313" key="2">
    <source>
        <dbReference type="EMBL" id="URD94617.1"/>
    </source>
</evidence>
<feature type="compositionally biased region" description="Basic and acidic residues" evidence="1">
    <location>
        <begin position="175"/>
        <end position="185"/>
    </location>
</feature>
<reference evidence="2" key="1">
    <citation type="submission" date="2022-05" db="EMBL/GenBank/DDBJ databases">
        <title>The Musa troglodytarum L. genome provides insights into the mechanism of non-climacteric behaviour and enrichment of carotenoids.</title>
        <authorList>
            <person name="Wang J."/>
        </authorList>
    </citation>
    <scope>NUCLEOTIDE SEQUENCE</scope>
    <source>
        <tissue evidence="2">Leaf</tissue>
    </source>
</reference>
<name>A0A9E7FI77_9LILI</name>
<dbReference type="OrthoDB" id="1551848at2759"/>
<feature type="region of interest" description="Disordered" evidence="1">
    <location>
        <begin position="99"/>
        <end position="158"/>
    </location>
</feature>
<evidence type="ECO:0000313" key="3">
    <source>
        <dbReference type="Proteomes" id="UP001055439"/>
    </source>
</evidence>
<dbReference type="EMBL" id="CP097506">
    <property type="protein sequence ID" value="URD94617.1"/>
    <property type="molecule type" value="Genomic_DNA"/>
</dbReference>
<feature type="compositionally biased region" description="Polar residues" evidence="1">
    <location>
        <begin position="126"/>
        <end position="143"/>
    </location>
</feature>
<evidence type="ECO:0000256" key="1">
    <source>
        <dbReference type="SAM" id="MobiDB-lite"/>
    </source>
</evidence>
<feature type="region of interest" description="Disordered" evidence="1">
    <location>
        <begin position="175"/>
        <end position="225"/>
    </location>
</feature>
<feature type="compositionally biased region" description="Polar residues" evidence="1">
    <location>
        <begin position="186"/>
        <end position="202"/>
    </location>
</feature>
<dbReference type="Proteomes" id="UP001055439">
    <property type="component" value="Chromosome 4"/>
</dbReference>
<organism evidence="2 3">
    <name type="scientific">Musa troglodytarum</name>
    <name type="common">fe'i banana</name>
    <dbReference type="NCBI Taxonomy" id="320322"/>
    <lineage>
        <taxon>Eukaryota</taxon>
        <taxon>Viridiplantae</taxon>
        <taxon>Streptophyta</taxon>
        <taxon>Embryophyta</taxon>
        <taxon>Tracheophyta</taxon>
        <taxon>Spermatophyta</taxon>
        <taxon>Magnoliopsida</taxon>
        <taxon>Liliopsida</taxon>
        <taxon>Zingiberales</taxon>
        <taxon>Musaceae</taxon>
        <taxon>Musa</taxon>
    </lineage>
</organism>
<sequence>MLSLCVSLQLKSIRKLLDFDFQWILPATIIFKAWSEGDIQRQSREKFSFRSLPCLARAIICIALDVFGCGLLGSASCADAGLDGEVATAAAGTARIRRQKGQDEWDPNQVSTQATWKPWPHCGRTRTWSPSANSARQMGQTESFPLPPGAEEESKECVGRERRAFFSRPVSVGRKTEAAAAREGRSQAQRATTARPRTQMRPQRSAARKTMRSESTERGSCGPAAWRLSEDWRNLDREGNIIPERVASERTELRGSPKF</sequence>
<accession>A0A9E7FI77</accession>
<dbReference type="AlphaFoldDB" id="A0A9E7FI77"/>
<gene>
    <name evidence="2" type="ORF">MUK42_37776</name>
</gene>
<proteinExistence type="predicted"/>
<keyword evidence="3" id="KW-1185">Reference proteome</keyword>